<evidence type="ECO:0000313" key="2">
    <source>
        <dbReference type="EMBL" id="WNM62040.1"/>
    </source>
</evidence>
<name>A0AA96JWG9_9BACT</name>
<protein>
    <submittedName>
        <fullName evidence="2">Uncharacterized protein</fullName>
    </submittedName>
</protein>
<proteinExistence type="predicted"/>
<accession>A0AA96JWG9</accession>
<dbReference type="KEGG" id="nneo:PQG83_20220"/>
<dbReference type="EMBL" id="CP116968">
    <property type="protein sequence ID" value="WNM62040.1"/>
    <property type="molecule type" value="Genomic_DNA"/>
</dbReference>
<feature type="region of interest" description="Disordered" evidence="1">
    <location>
        <begin position="104"/>
        <end position="125"/>
    </location>
</feature>
<keyword evidence="3" id="KW-1185">Reference proteome</keyword>
<feature type="region of interest" description="Disordered" evidence="1">
    <location>
        <begin position="37"/>
        <end position="91"/>
    </location>
</feature>
<organism evidence="2 3">
    <name type="scientific">Candidatus Nitrospira neomarina</name>
    <dbReference type="NCBI Taxonomy" id="3020899"/>
    <lineage>
        <taxon>Bacteria</taxon>
        <taxon>Pseudomonadati</taxon>
        <taxon>Nitrospirota</taxon>
        <taxon>Nitrospiria</taxon>
        <taxon>Nitrospirales</taxon>
        <taxon>Nitrospiraceae</taxon>
        <taxon>Nitrospira</taxon>
    </lineage>
</organism>
<dbReference type="RefSeq" id="WP_312744948.1">
    <property type="nucleotide sequence ID" value="NZ_CP116968.1"/>
</dbReference>
<gene>
    <name evidence="2" type="ORF">PQG83_20220</name>
</gene>
<feature type="compositionally biased region" description="Basic and acidic residues" evidence="1">
    <location>
        <begin position="106"/>
        <end position="125"/>
    </location>
</feature>
<sequence length="125" mass="13608">MKIMMPVSVMLWIMLISAPLLKAEVIVEISGGEEEGMSLKHRQGNPRPGKAPMRIEEPDGTLRPLDSGSIPESRMSTEGLRDVPDAGGGTMVNIEGRFQSILKVPDGADHAIHHHEPGDREPLKP</sequence>
<reference evidence="2 3" key="1">
    <citation type="submission" date="2023-01" db="EMBL/GenBank/DDBJ databases">
        <title>Cultivation and genomic characterization of new, ubiquitous marine nitrite-oxidizing bacteria from the Nitrospirales.</title>
        <authorList>
            <person name="Mueller A.J."/>
            <person name="Daebeler A."/>
            <person name="Herbold C.W."/>
            <person name="Kirkegaard R.H."/>
            <person name="Daims H."/>
        </authorList>
    </citation>
    <scope>NUCLEOTIDE SEQUENCE [LARGE SCALE GENOMIC DNA]</scope>
    <source>
        <strain evidence="2 3">DK</strain>
    </source>
</reference>
<dbReference type="AlphaFoldDB" id="A0AA96JWG9"/>
<dbReference type="Proteomes" id="UP001302494">
    <property type="component" value="Chromosome"/>
</dbReference>
<evidence type="ECO:0000256" key="1">
    <source>
        <dbReference type="SAM" id="MobiDB-lite"/>
    </source>
</evidence>
<evidence type="ECO:0000313" key="3">
    <source>
        <dbReference type="Proteomes" id="UP001302494"/>
    </source>
</evidence>